<dbReference type="HAMAP" id="MF_00336">
    <property type="entry name" value="BioD"/>
    <property type="match status" value="1"/>
</dbReference>
<feature type="binding site" evidence="8">
    <location>
        <position position="57"/>
    </location>
    <ligand>
        <name>ATP</name>
        <dbReference type="ChEBI" id="CHEBI:30616"/>
    </ligand>
</feature>
<feature type="binding site" evidence="8">
    <location>
        <begin position="118"/>
        <end position="121"/>
    </location>
    <ligand>
        <name>ATP</name>
        <dbReference type="ChEBI" id="CHEBI:30616"/>
    </ligand>
</feature>
<proteinExistence type="inferred from homology"/>
<dbReference type="GO" id="GO:0005524">
    <property type="term" value="F:ATP binding"/>
    <property type="evidence" value="ECO:0007669"/>
    <property type="project" value="UniProtKB-UniRule"/>
</dbReference>
<dbReference type="GO" id="GO:0042803">
    <property type="term" value="F:protein homodimerization activity"/>
    <property type="evidence" value="ECO:0007669"/>
    <property type="project" value="UniProtKB-ARBA"/>
</dbReference>
<dbReference type="UniPathway" id="UPA00078">
    <property type="reaction ID" value="UER00161"/>
</dbReference>
<comment type="similarity">
    <text evidence="8">Belongs to the dethiobiotin synthetase family.</text>
</comment>
<dbReference type="Pfam" id="PF13500">
    <property type="entry name" value="AAA_26"/>
    <property type="match status" value="1"/>
</dbReference>
<keyword evidence="3 8" id="KW-0479">Metal-binding</keyword>
<dbReference type="Proteomes" id="UP000254771">
    <property type="component" value="Unassembled WGS sequence"/>
</dbReference>
<name>A0A370DCW0_9GAMM</name>
<dbReference type="InterPro" id="IPR004472">
    <property type="entry name" value="DTB_synth_BioD"/>
</dbReference>
<evidence type="ECO:0000256" key="6">
    <source>
        <dbReference type="ARBA" id="ARBA00022840"/>
    </source>
</evidence>
<keyword evidence="4 8" id="KW-0547">Nucleotide-binding</keyword>
<evidence type="ECO:0000256" key="2">
    <source>
        <dbReference type="ARBA" id="ARBA00022598"/>
    </source>
</evidence>
<dbReference type="AlphaFoldDB" id="A0A370DCW0"/>
<comment type="cofactor">
    <cofactor evidence="8">
        <name>Mg(2+)</name>
        <dbReference type="ChEBI" id="CHEBI:18420"/>
    </cofactor>
</comment>
<evidence type="ECO:0000313" key="10">
    <source>
        <dbReference type="Proteomes" id="UP000254771"/>
    </source>
</evidence>
<comment type="subcellular location">
    <subcellularLocation>
        <location evidence="8">Cytoplasm</location>
    </subcellularLocation>
</comment>
<keyword evidence="2 8" id="KW-0436">Ligase</keyword>
<evidence type="ECO:0000256" key="5">
    <source>
        <dbReference type="ARBA" id="ARBA00022756"/>
    </source>
</evidence>
<feature type="binding site" evidence="8">
    <location>
        <position position="19"/>
    </location>
    <ligand>
        <name>Mg(2+)</name>
        <dbReference type="ChEBI" id="CHEBI:18420"/>
    </ligand>
</feature>
<dbReference type="GO" id="GO:0004141">
    <property type="term" value="F:dethiobiotin synthase activity"/>
    <property type="evidence" value="ECO:0007669"/>
    <property type="project" value="UniProtKB-UniRule"/>
</dbReference>
<dbReference type="NCBIfam" id="TIGR00347">
    <property type="entry name" value="bioD"/>
    <property type="match status" value="1"/>
</dbReference>
<comment type="function">
    <text evidence="8">Catalyzes a mechanistically unusual reaction, the ATP-dependent insertion of CO2 between the N7 and N8 nitrogen atoms of 7,8-diaminopelargonic acid (DAPA, also called 7,8-diammoniononanoate) to form a ureido ring.</text>
</comment>
<dbReference type="EMBL" id="QFXE01000021">
    <property type="protein sequence ID" value="RDH82214.1"/>
    <property type="molecule type" value="Genomic_DNA"/>
</dbReference>
<dbReference type="FunFam" id="3.40.50.300:FF:000292">
    <property type="entry name" value="ATP-dependent dethiobiotin synthetase BioD"/>
    <property type="match status" value="1"/>
</dbReference>
<dbReference type="GO" id="GO:0009102">
    <property type="term" value="P:biotin biosynthetic process"/>
    <property type="evidence" value="ECO:0007669"/>
    <property type="project" value="UniProtKB-UniRule"/>
</dbReference>
<dbReference type="CDD" id="cd03109">
    <property type="entry name" value="DTBS"/>
    <property type="match status" value="1"/>
</dbReference>
<gene>
    <name evidence="8 9" type="primary">bioD</name>
    <name evidence="9" type="ORF">DIZ78_17545</name>
</gene>
<comment type="caution">
    <text evidence="8">Lacks conserved residue(s) required for the propagation of feature annotation.</text>
</comment>
<feature type="active site" evidence="8">
    <location>
        <position position="40"/>
    </location>
</feature>
<keyword evidence="10" id="KW-1185">Reference proteome</keyword>
<evidence type="ECO:0000256" key="3">
    <source>
        <dbReference type="ARBA" id="ARBA00022723"/>
    </source>
</evidence>
<comment type="catalytic activity">
    <reaction evidence="8">
        <text>(7R,8S)-7,8-diammoniononanoate + CO2 + ATP = (4R,5S)-dethiobiotin + ADP + phosphate + 3 H(+)</text>
        <dbReference type="Rhea" id="RHEA:15805"/>
        <dbReference type="ChEBI" id="CHEBI:15378"/>
        <dbReference type="ChEBI" id="CHEBI:16526"/>
        <dbReference type="ChEBI" id="CHEBI:30616"/>
        <dbReference type="ChEBI" id="CHEBI:43474"/>
        <dbReference type="ChEBI" id="CHEBI:149469"/>
        <dbReference type="ChEBI" id="CHEBI:149473"/>
        <dbReference type="ChEBI" id="CHEBI:456216"/>
        <dbReference type="EC" id="6.3.3.3"/>
    </reaction>
</comment>
<dbReference type="EC" id="6.3.3.3" evidence="8"/>
<dbReference type="GO" id="GO:0000287">
    <property type="term" value="F:magnesium ion binding"/>
    <property type="evidence" value="ECO:0007669"/>
    <property type="project" value="UniProtKB-UniRule"/>
</dbReference>
<keyword evidence="1 8" id="KW-0963">Cytoplasm</keyword>
<evidence type="ECO:0000313" key="9">
    <source>
        <dbReference type="EMBL" id="RDH82214.1"/>
    </source>
</evidence>
<dbReference type="PANTHER" id="PTHR43210">
    <property type="entry name" value="DETHIOBIOTIN SYNTHETASE"/>
    <property type="match status" value="1"/>
</dbReference>
<comment type="caution">
    <text evidence="9">The sequence shown here is derived from an EMBL/GenBank/DDBJ whole genome shotgun (WGS) entry which is preliminary data.</text>
</comment>
<keyword evidence="7 8" id="KW-0460">Magnesium</keyword>
<comment type="pathway">
    <text evidence="8">Cofactor biosynthesis; biotin biosynthesis; biotin from 7,8-diaminononanoate: step 1/2.</text>
</comment>
<dbReference type="GO" id="GO:0005829">
    <property type="term" value="C:cytosol"/>
    <property type="evidence" value="ECO:0007669"/>
    <property type="project" value="TreeGrafter"/>
</dbReference>
<keyword evidence="5 8" id="KW-0093">Biotin biosynthesis</keyword>
<dbReference type="InterPro" id="IPR027417">
    <property type="entry name" value="P-loop_NTPase"/>
</dbReference>
<dbReference type="SUPFAM" id="SSF52540">
    <property type="entry name" value="P-loop containing nucleoside triphosphate hydrolases"/>
    <property type="match status" value="1"/>
</dbReference>
<protein>
    <recommendedName>
        <fullName evidence="8">ATP-dependent dethiobiotin synthetase BioD</fullName>
        <ecNumber evidence="8">6.3.3.3</ecNumber>
    </recommendedName>
    <alternativeName>
        <fullName evidence="8">DTB synthetase</fullName>
        <shortName evidence="8">DTBS</shortName>
    </alternativeName>
    <alternativeName>
        <fullName evidence="8">Dethiobiotin synthase</fullName>
    </alternativeName>
</protein>
<evidence type="ECO:0000256" key="7">
    <source>
        <dbReference type="ARBA" id="ARBA00022842"/>
    </source>
</evidence>
<accession>A0A370DCW0</accession>
<sequence>MNFNKGFFITGTDTGCGKTEVALGLMHRLQAAGLSVVGLKPVAAGADPTPEGLRNDDALRIQAQSDIQLPYEKVNPFAYAAFIAPHLAAKSEGRPISLRKIQADYVELSNQADRVIVEGVGGWRVPLGHGVTLPDLVRMLDLPVILVVGLKLGCISHTLLTEESILGSGLRLAGWVGNHIDPDMDAQRENLETLCSWMPAPCLGEIPYMERPTAQAVGGCLDRCVAATELSGSCKRSCR</sequence>
<evidence type="ECO:0000256" key="8">
    <source>
        <dbReference type="HAMAP-Rule" id="MF_00336"/>
    </source>
</evidence>
<dbReference type="PIRSF" id="PIRSF006755">
    <property type="entry name" value="DTB_synth"/>
    <property type="match status" value="1"/>
</dbReference>
<comment type="subunit">
    <text evidence="8">Homodimer.</text>
</comment>
<feature type="binding site" evidence="8">
    <location>
        <begin position="178"/>
        <end position="179"/>
    </location>
    <ligand>
        <name>ATP</name>
        <dbReference type="ChEBI" id="CHEBI:30616"/>
    </ligand>
</feature>
<reference evidence="9 10" key="1">
    <citation type="journal article" date="2018" name="ISME J.">
        <title>Endosymbiont genomes yield clues of tubeworm success.</title>
        <authorList>
            <person name="Li Y."/>
            <person name="Liles M.R."/>
            <person name="Halanych K.M."/>
        </authorList>
    </citation>
    <scope>NUCLEOTIDE SEQUENCE [LARGE SCALE GENOMIC DNA]</scope>
    <source>
        <strain evidence="9">A1462</strain>
    </source>
</reference>
<dbReference type="Gene3D" id="3.40.50.300">
    <property type="entry name" value="P-loop containing nucleotide triphosphate hydrolases"/>
    <property type="match status" value="1"/>
</dbReference>
<keyword evidence="6 8" id="KW-0067">ATP-binding</keyword>
<feature type="binding site" evidence="8">
    <location>
        <position position="118"/>
    </location>
    <ligand>
        <name>Mg(2+)</name>
        <dbReference type="ChEBI" id="CHEBI:18420"/>
    </ligand>
</feature>
<feature type="binding site" evidence="8">
    <location>
        <position position="57"/>
    </location>
    <ligand>
        <name>Mg(2+)</name>
        <dbReference type="ChEBI" id="CHEBI:18420"/>
    </ligand>
</feature>
<dbReference type="PANTHER" id="PTHR43210:SF5">
    <property type="entry name" value="DETHIOBIOTIN SYNTHETASE"/>
    <property type="match status" value="1"/>
</dbReference>
<organism evidence="9 10">
    <name type="scientific">endosymbiont of Escarpia spicata</name>
    <dbReference type="NCBI Taxonomy" id="2200908"/>
    <lineage>
        <taxon>Bacteria</taxon>
        <taxon>Pseudomonadati</taxon>
        <taxon>Pseudomonadota</taxon>
        <taxon>Gammaproteobacteria</taxon>
        <taxon>sulfur-oxidizing symbionts</taxon>
    </lineage>
</organism>
<evidence type="ECO:0000256" key="1">
    <source>
        <dbReference type="ARBA" id="ARBA00022490"/>
    </source>
</evidence>
<evidence type="ECO:0000256" key="4">
    <source>
        <dbReference type="ARBA" id="ARBA00022741"/>
    </source>
</evidence>